<keyword evidence="1" id="KW-0472">Membrane</keyword>
<dbReference type="Pfam" id="PF13789">
    <property type="entry name" value="DUF4181"/>
    <property type="match status" value="1"/>
</dbReference>
<feature type="transmembrane region" description="Helical" evidence="1">
    <location>
        <begin position="93"/>
        <end position="110"/>
    </location>
</feature>
<sequence>MRGNVIVFGIEPIVWLKLIFVIVIFSLLFIIFGSVMRRWLKVEKKKRFSHNHVNDRHQKIDWTIRIIFIAFIILGSFINVTRDYTERIWFLEPWYLLFGLTILSEAVRALMEWKNGDNKNAYIFTLSQLIFSMILAISILRTNLFGMF</sequence>
<keyword evidence="1" id="KW-0812">Transmembrane</keyword>
<dbReference type="OrthoDB" id="2428213at2"/>
<keyword evidence="3" id="KW-1185">Reference proteome</keyword>
<proteinExistence type="predicted"/>
<evidence type="ECO:0000256" key="1">
    <source>
        <dbReference type="SAM" id="Phobius"/>
    </source>
</evidence>
<gene>
    <name evidence="2" type="ORF">PB01_09340</name>
</gene>
<dbReference type="KEGG" id="psyo:PB01_09340"/>
<dbReference type="AlphaFoldDB" id="A0A5J6SM92"/>
<reference evidence="2 3" key="1">
    <citation type="submission" date="2018-07" db="EMBL/GenBank/DDBJ databases">
        <title>Complete genome sequence of Psychrobacillus sp. PB01, isolated from iceberg, and comparative genome analysis of Psychrobacillus strains.</title>
        <authorList>
            <person name="Lee P.C."/>
        </authorList>
    </citation>
    <scope>NUCLEOTIDE SEQUENCE [LARGE SCALE GENOMIC DNA]</scope>
    <source>
        <strain evidence="2 3">PB01</strain>
    </source>
</reference>
<feature type="transmembrane region" description="Helical" evidence="1">
    <location>
        <begin position="122"/>
        <end position="140"/>
    </location>
</feature>
<dbReference type="RefSeq" id="WP_151699948.1">
    <property type="nucleotide sequence ID" value="NZ_CP031223.1"/>
</dbReference>
<evidence type="ECO:0000313" key="2">
    <source>
        <dbReference type="EMBL" id="QFF99018.1"/>
    </source>
</evidence>
<protein>
    <submittedName>
        <fullName evidence="2">DUF4181 domain-containing protein</fullName>
    </submittedName>
</protein>
<feature type="transmembrane region" description="Helical" evidence="1">
    <location>
        <begin position="12"/>
        <end position="36"/>
    </location>
</feature>
<evidence type="ECO:0000313" key="3">
    <source>
        <dbReference type="Proteomes" id="UP000325517"/>
    </source>
</evidence>
<accession>A0A5J6SM92</accession>
<dbReference type="InterPro" id="IPR025441">
    <property type="entry name" value="DUF4181"/>
</dbReference>
<name>A0A5J6SM92_9BACI</name>
<organism evidence="2 3">
    <name type="scientific">Psychrobacillus glaciei</name>
    <dbReference type="NCBI Taxonomy" id="2283160"/>
    <lineage>
        <taxon>Bacteria</taxon>
        <taxon>Bacillati</taxon>
        <taxon>Bacillota</taxon>
        <taxon>Bacilli</taxon>
        <taxon>Bacillales</taxon>
        <taxon>Bacillaceae</taxon>
        <taxon>Psychrobacillus</taxon>
    </lineage>
</organism>
<dbReference type="Proteomes" id="UP000325517">
    <property type="component" value="Chromosome"/>
</dbReference>
<feature type="transmembrane region" description="Helical" evidence="1">
    <location>
        <begin position="62"/>
        <end position="81"/>
    </location>
</feature>
<dbReference type="EMBL" id="CP031223">
    <property type="protein sequence ID" value="QFF99018.1"/>
    <property type="molecule type" value="Genomic_DNA"/>
</dbReference>
<keyword evidence="1" id="KW-1133">Transmembrane helix</keyword>